<keyword evidence="6" id="KW-0560">Oxidoreductase</keyword>
<dbReference type="InterPro" id="IPR012348">
    <property type="entry name" value="RNR-like"/>
</dbReference>
<accession>A0A154W4B0</accession>
<evidence type="ECO:0000256" key="3">
    <source>
        <dbReference type="ARBA" id="ARBA00022516"/>
    </source>
</evidence>
<evidence type="ECO:0000256" key="7">
    <source>
        <dbReference type="ARBA" id="ARBA00023004"/>
    </source>
</evidence>
<dbReference type="CDD" id="cd00657">
    <property type="entry name" value="Ferritin_like"/>
    <property type="match status" value="1"/>
</dbReference>
<dbReference type="GO" id="GO:0045300">
    <property type="term" value="F:stearoyl-[ACP] desaturase activity"/>
    <property type="evidence" value="ECO:0007669"/>
    <property type="project" value="InterPro"/>
</dbReference>
<dbReference type="InterPro" id="IPR009078">
    <property type="entry name" value="Ferritin-like_SF"/>
</dbReference>
<name>A0A154W4B0_9PROT</name>
<evidence type="ECO:0000256" key="6">
    <source>
        <dbReference type="ARBA" id="ARBA00023002"/>
    </source>
</evidence>
<evidence type="ECO:0000313" key="11">
    <source>
        <dbReference type="Proteomes" id="UP000076400"/>
    </source>
</evidence>
<sequence>MAHWTLDDIDWARFEPGKIDPEIVSIVKAASMVEHNGGVYGDYLCNVFHDDEAFKAVARSWALEEVQHGVALRRWAEMADPTFDFESSFKRFADTIKLPMDADRSVRGSLSGELVARCVVEIGTSSYYSALADSTDEPVLKDICQRIAADELRHYKLFYSHLKRYQEIEKLGVLRRFAIAASRVAESEDDELAFAYYAANDNGQGGAYDRDRCCQAYQQRAFRYYRPHHVERGMAMMFKAVGLKPNGPLNRAVNRIAWWLITRKAAQAEKAAA</sequence>
<evidence type="ECO:0000256" key="4">
    <source>
        <dbReference type="ARBA" id="ARBA00022723"/>
    </source>
</evidence>
<evidence type="ECO:0000256" key="5">
    <source>
        <dbReference type="ARBA" id="ARBA00022832"/>
    </source>
</evidence>
<organism evidence="10 11">
    <name type="scientific">Oceanibaculum pacificum</name>
    <dbReference type="NCBI Taxonomy" id="580166"/>
    <lineage>
        <taxon>Bacteria</taxon>
        <taxon>Pseudomonadati</taxon>
        <taxon>Pseudomonadota</taxon>
        <taxon>Alphaproteobacteria</taxon>
        <taxon>Rhodospirillales</taxon>
        <taxon>Oceanibaculaceae</taxon>
        <taxon>Oceanibaculum</taxon>
    </lineage>
</organism>
<evidence type="ECO:0000256" key="2">
    <source>
        <dbReference type="ARBA" id="ARBA00008749"/>
    </source>
</evidence>
<keyword evidence="11" id="KW-1185">Reference proteome</keyword>
<reference evidence="10 11" key="1">
    <citation type="submission" date="2015-12" db="EMBL/GenBank/DDBJ databases">
        <title>Genome sequence of Oceanibaculum pacificum MCCC 1A02656.</title>
        <authorList>
            <person name="Lu L."/>
            <person name="Lai Q."/>
            <person name="Shao Z."/>
            <person name="Qian P."/>
        </authorList>
    </citation>
    <scope>NUCLEOTIDE SEQUENCE [LARGE SCALE GENOMIC DNA]</scope>
    <source>
        <strain evidence="10 11">MCCC 1A02656</strain>
    </source>
</reference>
<comment type="cofactor">
    <cofactor evidence="1">
        <name>Fe(2+)</name>
        <dbReference type="ChEBI" id="CHEBI:29033"/>
    </cofactor>
</comment>
<keyword evidence="3" id="KW-0444">Lipid biosynthesis</keyword>
<comment type="similarity">
    <text evidence="2">Belongs to the fatty acid desaturase type 2 family.</text>
</comment>
<evidence type="ECO:0000256" key="9">
    <source>
        <dbReference type="ARBA" id="ARBA00023160"/>
    </source>
</evidence>
<dbReference type="AlphaFoldDB" id="A0A154W4B0"/>
<evidence type="ECO:0000256" key="8">
    <source>
        <dbReference type="ARBA" id="ARBA00023098"/>
    </source>
</evidence>
<protein>
    <submittedName>
        <fullName evidence="10">Rubrerythrin family protein</fullName>
    </submittedName>
</protein>
<keyword evidence="9" id="KW-0275">Fatty acid biosynthesis</keyword>
<dbReference type="EMBL" id="LPXN01000105">
    <property type="protein sequence ID" value="KZD08376.1"/>
    <property type="molecule type" value="Genomic_DNA"/>
</dbReference>
<dbReference type="InterPro" id="IPR005067">
    <property type="entry name" value="Fatty_acid_desaturase-2"/>
</dbReference>
<comment type="caution">
    <text evidence="10">The sequence shown here is derived from an EMBL/GenBank/DDBJ whole genome shotgun (WGS) entry which is preliminary data.</text>
</comment>
<keyword evidence="5" id="KW-0276">Fatty acid metabolism</keyword>
<dbReference type="STRING" id="580166.AUP43_01925"/>
<dbReference type="SUPFAM" id="SSF47240">
    <property type="entry name" value="Ferritin-like"/>
    <property type="match status" value="1"/>
</dbReference>
<dbReference type="RefSeq" id="WP_067555805.1">
    <property type="nucleotide sequence ID" value="NZ_LPXN01000105.1"/>
</dbReference>
<evidence type="ECO:0000313" key="10">
    <source>
        <dbReference type="EMBL" id="KZD08376.1"/>
    </source>
</evidence>
<evidence type="ECO:0000256" key="1">
    <source>
        <dbReference type="ARBA" id="ARBA00001954"/>
    </source>
</evidence>
<dbReference type="Pfam" id="PF03405">
    <property type="entry name" value="FA_desaturase_2"/>
    <property type="match status" value="1"/>
</dbReference>
<keyword evidence="7" id="KW-0408">Iron</keyword>
<dbReference type="Proteomes" id="UP000076400">
    <property type="component" value="Unassembled WGS sequence"/>
</dbReference>
<gene>
    <name evidence="10" type="ORF">AUP43_01925</name>
</gene>
<dbReference type="Gene3D" id="1.10.620.20">
    <property type="entry name" value="Ribonucleotide Reductase, subunit A"/>
    <property type="match status" value="1"/>
</dbReference>
<keyword evidence="8" id="KW-0443">Lipid metabolism</keyword>
<dbReference type="GO" id="GO:0006633">
    <property type="term" value="P:fatty acid biosynthetic process"/>
    <property type="evidence" value="ECO:0007669"/>
    <property type="project" value="UniProtKB-KW"/>
</dbReference>
<dbReference type="OrthoDB" id="581372at2"/>
<proteinExistence type="inferred from homology"/>
<dbReference type="GO" id="GO:0046872">
    <property type="term" value="F:metal ion binding"/>
    <property type="evidence" value="ECO:0007669"/>
    <property type="project" value="UniProtKB-KW"/>
</dbReference>
<keyword evidence="4" id="KW-0479">Metal-binding</keyword>